<dbReference type="InterPro" id="IPR012337">
    <property type="entry name" value="RNaseH-like_sf"/>
</dbReference>
<dbReference type="PANTHER" id="PTHR47515">
    <property type="entry name" value="LOW CALCIUM RESPONSE LOCUS PROTEIN T"/>
    <property type="match status" value="1"/>
</dbReference>
<dbReference type="InterPro" id="IPR009057">
    <property type="entry name" value="Homeodomain-like_sf"/>
</dbReference>
<dbReference type="InterPro" id="IPR036397">
    <property type="entry name" value="RNaseH_sf"/>
</dbReference>
<comment type="similarity">
    <text evidence="1">Belongs to the transposase 8 family.</text>
</comment>
<dbReference type="Pfam" id="PF00665">
    <property type="entry name" value="rve"/>
    <property type="match status" value="1"/>
</dbReference>
<keyword evidence="5" id="KW-1185">Reference proteome</keyword>
<proteinExistence type="inferred from homology"/>
<dbReference type="EMBL" id="JALAAR010000048">
    <property type="protein sequence ID" value="MEH8019612.1"/>
    <property type="molecule type" value="Genomic_DNA"/>
</dbReference>
<dbReference type="InterPro" id="IPR048020">
    <property type="entry name" value="Transpos_IS3"/>
</dbReference>
<dbReference type="InterPro" id="IPR002514">
    <property type="entry name" value="Transposase_8"/>
</dbReference>
<dbReference type="PANTHER" id="PTHR47515:SF2">
    <property type="entry name" value="INTEGRASE CORE DOMAIN PROTEIN"/>
    <property type="match status" value="1"/>
</dbReference>
<evidence type="ECO:0000259" key="3">
    <source>
        <dbReference type="PROSITE" id="PS50994"/>
    </source>
</evidence>
<reference evidence="4 5" key="1">
    <citation type="journal article" date="2023" name="Ecotoxicol. Environ. Saf.">
        <title>Mercury remediation potential of mercury-resistant strain Rheinheimera metallidurans sp. nov. isolated from a municipal waste dumping site.</title>
        <authorList>
            <person name="Yadav V."/>
            <person name="Manjhi A."/>
            <person name="Vadakedath N."/>
        </authorList>
    </citation>
    <scope>NUCLEOTIDE SEQUENCE [LARGE SCALE GENOMIC DNA]</scope>
    <source>
        <strain evidence="4 5">E-49</strain>
    </source>
</reference>
<dbReference type="Gene3D" id="1.10.10.60">
    <property type="entry name" value="Homeodomain-like"/>
    <property type="match status" value="1"/>
</dbReference>
<accession>A0ABU8CE96</accession>
<dbReference type="Pfam" id="PF01527">
    <property type="entry name" value="HTH_Tnp_1"/>
    <property type="match status" value="1"/>
</dbReference>
<protein>
    <submittedName>
        <fullName evidence="4">IS3 family transposase</fullName>
    </submittedName>
</protein>
<evidence type="ECO:0000256" key="1">
    <source>
        <dbReference type="ARBA" id="ARBA00009964"/>
    </source>
</evidence>
<evidence type="ECO:0000313" key="5">
    <source>
        <dbReference type="Proteomes" id="UP001375382"/>
    </source>
</evidence>
<comment type="caution">
    <text evidence="4">The sequence shown here is derived from an EMBL/GenBank/DDBJ whole genome shotgun (WGS) entry which is preliminary data.</text>
</comment>
<dbReference type="NCBIfam" id="NF033516">
    <property type="entry name" value="transpos_IS3"/>
    <property type="match status" value="1"/>
</dbReference>
<dbReference type="Gene3D" id="3.30.420.10">
    <property type="entry name" value="Ribonuclease H-like superfamily/Ribonuclease H"/>
    <property type="match status" value="1"/>
</dbReference>
<dbReference type="Proteomes" id="UP001375382">
    <property type="component" value="Unassembled WGS sequence"/>
</dbReference>
<dbReference type="PROSITE" id="PS50994">
    <property type="entry name" value="INTEGRASE"/>
    <property type="match status" value="1"/>
</dbReference>
<feature type="domain" description="Integrase catalytic" evidence="3">
    <location>
        <begin position="198"/>
        <end position="361"/>
    </location>
</feature>
<name>A0ABU8CE96_9GAMM</name>
<dbReference type="InterPro" id="IPR001584">
    <property type="entry name" value="Integrase_cat-core"/>
</dbReference>
<sequence>MKTSKFSDSQILAILKQAEAGAPVPELCREHGMSSATFYKWRAKFGGMDASMMARLKELETENARLKKMYAEERLKAEILKEAIEKKLVKPSRRREFAQKAVQNHSIAIKLACALFGLSETCYRYQAKLSDENALIADWLLRLTTTHRSWGFGMCFYFLRNVKRFSWNHKRVLRIYRELELNLRIKPKKRLKRDKPDALAVPESMNQCWSMDFMHDQLEDGRSFRLLNIIDDFNREGLAIEVDFSLPAERVIRTLNQVIEWRGKPKQIRSDNGPEYISALLAEWAEKHDVELKFIQPGNPQQNAYVERYNRTVRYEWLNQYLFNSIAEVQDHATEWLWFYNNERPNKAIGGIPPKYKQALITQPSTFSVN</sequence>
<feature type="coiled-coil region" evidence="2">
    <location>
        <begin position="49"/>
        <end position="83"/>
    </location>
</feature>
<dbReference type="SUPFAM" id="SSF46689">
    <property type="entry name" value="Homeodomain-like"/>
    <property type="match status" value="1"/>
</dbReference>
<gene>
    <name evidence="4" type="ORF">MN202_20475</name>
</gene>
<organism evidence="4 5">
    <name type="scientific">Rheinheimera muenzenbergensis</name>
    <dbReference type="NCBI Taxonomy" id="1193628"/>
    <lineage>
        <taxon>Bacteria</taxon>
        <taxon>Pseudomonadati</taxon>
        <taxon>Pseudomonadota</taxon>
        <taxon>Gammaproteobacteria</taxon>
        <taxon>Chromatiales</taxon>
        <taxon>Chromatiaceae</taxon>
        <taxon>Rheinheimera</taxon>
    </lineage>
</organism>
<dbReference type="SUPFAM" id="SSF53098">
    <property type="entry name" value="Ribonuclease H-like"/>
    <property type="match status" value="1"/>
</dbReference>
<evidence type="ECO:0000256" key="2">
    <source>
        <dbReference type="SAM" id="Coils"/>
    </source>
</evidence>
<keyword evidence="2" id="KW-0175">Coiled coil</keyword>
<evidence type="ECO:0000313" key="4">
    <source>
        <dbReference type="EMBL" id="MEH8019612.1"/>
    </source>
</evidence>
<dbReference type="RefSeq" id="WP_335737989.1">
    <property type="nucleotide sequence ID" value="NZ_JALAAR010000048.1"/>
</dbReference>